<evidence type="ECO:0000259" key="2">
    <source>
        <dbReference type="Pfam" id="PF08401"/>
    </source>
</evidence>
<protein>
    <submittedName>
        <fullName evidence="4">Uncharacterized protein</fullName>
    </submittedName>
</protein>
<dbReference type="InterPro" id="IPR026870">
    <property type="entry name" value="Zinc_ribbon_dom"/>
</dbReference>
<proteinExistence type="predicted"/>
<reference evidence="4" key="1">
    <citation type="submission" date="2020-03" db="EMBL/GenBank/DDBJ databases">
        <title>The deep terrestrial virosphere.</title>
        <authorList>
            <person name="Holmfeldt K."/>
            <person name="Nilsson E."/>
            <person name="Simone D."/>
            <person name="Lopez-Fernandez M."/>
            <person name="Wu X."/>
            <person name="de Brujin I."/>
            <person name="Lundin D."/>
            <person name="Andersson A."/>
            <person name="Bertilsson S."/>
            <person name="Dopson M."/>
        </authorList>
    </citation>
    <scope>NUCLEOTIDE SEQUENCE</scope>
    <source>
        <strain evidence="4">MM171A00097</strain>
        <strain evidence="5">MM171B00585</strain>
    </source>
</reference>
<dbReference type="Pfam" id="PF08401">
    <property type="entry name" value="ArdcN"/>
    <property type="match status" value="1"/>
</dbReference>
<evidence type="ECO:0000313" key="5">
    <source>
        <dbReference type="EMBL" id="QJB03681.1"/>
    </source>
</evidence>
<organism evidence="4">
    <name type="scientific">viral metagenome</name>
    <dbReference type="NCBI Taxonomy" id="1070528"/>
    <lineage>
        <taxon>unclassified sequences</taxon>
        <taxon>metagenomes</taxon>
        <taxon>organismal metagenomes</taxon>
    </lineage>
</organism>
<evidence type="ECO:0000313" key="4">
    <source>
        <dbReference type="EMBL" id="QJA43364.1"/>
    </source>
</evidence>
<evidence type="ECO:0000256" key="1">
    <source>
        <dbReference type="SAM" id="MobiDB-lite"/>
    </source>
</evidence>
<sequence>MAKEPLFPHVPEKREPLYPHRPAGQATAIPPQYRGLVDYIDEPLPEFSLMAIEAEEGERKIDAVLRELKNGVDTIQQSDNFRLFLTTMAKFHDYSIGNQILIMIQMEEATKVAGYNTWKDLGRQVKKGEKGIAIMAPIMPPRAGCPECGAKIPRGSRYCPKCGHKVTIDEAGEAPVFFKAVSVFDISQTEGEPLPEFDVPALTGEANERLFSAVLNLTADQGLEVSFEPKPGLDPALKGFYSGTTIWVRPEEDRAQQLKTLLHETGHYFSEGVFRLPRSDAETIAESAAYVVGAHYGFDSGTRSFPYVALWAQDEKVLKANLASIRKVATTMLEGLEKTISPLNT</sequence>
<name>A0A6H1Z731_9ZZZZ</name>
<dbReference type="InterPro" id="IPR013610">
    <property type="entry name" value="ArdC_N"/>
</dbReference>
<accession>A0A6H1Z731</accession>
<dbReference type="GO" id="GO:0003697">
    <property type="term" value="F:single-stranded DNA binding"/>
    <property type="evidence" value="ECO:0007669"/>
    <property type="project" value="InterPro"/>
</dbReference>
<feature type="domain" description="N-terminal" evidence="2">
    <location>
        <begin position="59"/>
        <end position="136"/>
    </location>
</feature>
<feature type="region of interest" description="Disordered" evidence="1">
    <location>
        <begin position="1"/>
        <end position="25"/>
    </location>
</feature>
<gene>
    <name evidence="4" type="ORF">MM171A00097_0011</name>
    <name evidence="5" type="ORF">MM171B00585_0009</name>
</gene>
<dbReference type="EMBL" id="MT143856">
    <property type="protein sequence ID" value="QJB03681.1"/>
    <property type="molecule type" value="Genomic_DNA"/>
</dbReference>
<feature type="domain" description="Zinc-ribbon" evidence="3">
    <location>
        <begin position="145"/>
        <end position="166"/>
    </location>
</feature>
<dbReference type="EMBL" id="MT143710">
    <property type="protein sequence ID" value="QJA43364.1"/>
    <property type="molecule type" value="Genomic_DNA"/>
</dbReference>
<evidence type="ECO:0000259" key="3">
    <source>
        <dbReference type="Pfam" id="PF13240"/>
    </source>
</evidence>
<dbReference type="AlphaFoldDB" id="A0A6H1Z731"/>
<dbReference type="Pfam" id="PF13240">
    <property type="entry name" value="Zn_Ribbon_1"/>
    <property type="match status" value="1"/>
</dbReference>